<name>A0A6C0BYP0_9ZZZZ</name>
<dbReference type="AlphaFoldDB" id="A0A6C0BYP0"/>
<evidence type="ECO:0000313" key="1">
    <source>
        <dbReference type="EMBL" id="QHS97515.1"/>
    </source>
</evidence>
<proteinExistence type="predicted"/>
<organism evidence="1">
    <name type="scientific">viral metagenome</name>
    <dbReference type="NCBI Taxonomy" id="1070528"/>
    <lineage>
        <taxon>unclassified sequences</taxon>
        <taxon>metagenomes</taxon>
        <taxon>organismal metagenomes</taxon>
    </lineage>
</organism>
<dbReference type="EMBL" id="MN739300">
    <property type="protein sequence ID" value="QHS97515.1"/>
    <property type="molecule type" value="Genomic_DNA"/>
</dbReference>
<accession>A0A6C0BYP0</accession>
<reference evidence="1" key="1">
    <citation type="journal article" date="2020" name="Nature">
        <title>Giant virus diversity and host interactions through global metagenomics.</title>
        <authorList>
            <person name="Schulz F."/>
            <person name="Roux S."/>
            <person name="Paez-Espino D."/>
            <person name="Jungbluth S."/>
            <person name="Walsh D.A."/>
            <person name="Denef V.J."/>
            <person name="McMahon K.D."/>
            <person name="Konstantinidis K.T."/>
            <person name="Eloe-Fadrosh E.A."/>
            <person name="Kyrpides N.C."/>
            <person name="Woyke T."/>
        </authorList>
    </citation>
    <scope>NUCLEOTIDE SEQUENCE</scope>
    <source>
        <strain evidence="1">GVMAG-M-3300020182-33</strain>
    </source>
</reference>
<protein>
    <submittedName>
        <fullName evidence="1">Uncharacterized protein</fullName>
    </submittedName>
</protein>
<sequence>MGTGGLGDSSPKLATTAHVKLHASTWYSVCAFLMVKQSVSVLCKWTWETVLLMRNIRNSKMCTRPT</sequence>